<protein>
    <recommendedName>
        <fullName evidence="7">EGF-like domain-containing protein</fullName>
    </recommendedName>
</protein>
<evidence type="ECO:0000256" key="6">
    <source>
        <dbReference type="SAM" id="MobiDB-lite"/>
    </source>
</evidence>
<dbReference type="PROSITE" id="PS01187">
    <property type="entry name" value="EGF_CA"/>
    <property type="match status" value="1"/>
</dbReference>
<reference evidence="8 9" key="1">
    <citation type="submission" date="2022-05" db="EMBL/GenBank/DDBJ databases">
        <authorList>
            <consortium name="Genoscope - CEA"/>
            <person name="William W."/>
        </authorList>
    </citation>
    <scope>NUCLEOTIDE SEQUENCE [LARGE SCALE GENOMIC DNA]</scope>
</reference>
<dbReference type="SMART" id="SM00181">
    <property type="entry name" value="EGF"/>
    <property type="match status" value="2"/>
</dbReference>
<dbReference type="PANTHER" id="PTHR24050:SF28">
    <property type="entry name" value="UROMODULIN-LIKE"/>
    <property type="match status" value="1"/>
</dbReference>
<evidence type="ECO:0000259" key="7">
    <source>
        <dbReference type="PROSITE" id="PS50026"/>
    </source>
</evidence>
<dbReference type="PROSITE" id="PS00010">
    <property type="entry name" value="ASX_HYDROXYL"/>
    <property type="match status" value="1"/>
</dbReference>
<feature type="region of interest" description="Disordered" evidence="6">
    <location>
        <begin position="116"/>
        <end position="139"/>
    </location>
</feature>
<dbReference type="InterPro" id="IPR001881">
    <property type="entry name" value="EGF-like_Ca-bd_dom"/>
</dbReference>
<dbReference type="EMBL" id="CALNXK010000128">
    <property type="protein sequence ID" value="CAH3164183.1"/>
    <property type="molecule type" value="Genomic_DNA"/>
</dbReference>
<dbReference type="InterPro" id="IPR018097">
    <property type="entry name" value="EGF_Ca-bd_CS"/>
</dbReference>
<dbReference type="PROSITE" id="PS01186">
    <property type="entry name" value="EGF_2"/>
    <property type="match status" value="2"/>
</dbReference>
<feature type="domain" description="EGF-like" evidence="7">
    <location>
        <begin position="69"/>
        <end position="109"/>
    </location>
</feature>
<feature type="non-terminal residue" evidence="8">
    <location>
        <position position="139"/>
    </location>
</feature>
<dbReference type="PANTHER" id="PTHR24050">
    <property type="entry name" value="PA14 DOMAIN-CONTAINING PROTEIN"/>
    <property type="match status" value="1"/>
</dbReference>
<organism evidence="8 9">
    <name type="scientific">Porites lobata</name>
    <dbReference type="NCBI Taxonomy" id="104759"/>
    <lineage>
        <taxon>Eukaryota</taxon>
        <taxon>Metazoa</taxon>
        <taxon>Cnidaria</taxon>
        <taxon>Anthozoa</taxon>
        <taxon>Hexacorallia</taxon>
        <taxon>Scleractinia</taxon>
        <taxon>Fungiina</taxon>
        <taxon>Poritidae</taxon>
        <taxon>Porites</taxon>
    </lineage>
</organism>
<comment type="caution">
    <text evidence="8">The sequence shown here is derived from an EMBL/GenBank/DDBJ whole genome shotgun (WGS) entry which is preliminary data.</text>
</comment>
<keyword evidence="3" id="KW-0677">Repeat</keyword>
<dbReference type="Proteomes" id="UP001159405">
    <property type="component" value="Unassembled WGS sequence"/>
</dbReference>
<keyword evidence="2" id="KW-0732">Signal</keyword>
<proteinExistence type="predicted"/>
<evidence type="ECO:0000313" key="8">
    <source>
        <dbReference type="EMBL" id="CAH3164183.1"/>
    </source>
</evidence>
<name>A0ABN8QGJ9_9CNID</name>
<dbReference type="InterPro" id="IPR052235">
    <property type="entry name" value="Nephronectin_domain"/>
</dbReference>
<evidence type="ECO:0000256" key="3">
    <source>
        <dbReference type="ARBA" id="ARBA00022737"/>
    </source>
</evidence>
<evidence type="ECO:0000256" key="1">
    <source>
        <dbReference type="ARBA" id="ARBA00022536"/>
    </source>
</evidence>
<dbReference type="CDD" id="cd00054">
    <property type="entry name" value="EGF_CA"/>
    <property type="match status" value="2"/>
</dbReference>
<dbReference type="Pfam" id="PF12947">
    <property type="entry name" value="EGF_3"/>
    <property type="match status" value="1"/>
</dbReference>
<dbReference type="SUPFAM" id="SSF57184">
    <property type="entry name" value="Growth factor receptor domain"/>
    <property type="match status" value="1"/>
</dbReference>
<keyword evidence="4" id="KW-1015">Disulfide bond</keyword>
<evidence type="ECO:0000313" key="9">
    <source>
        <dbReference type="Proteomes" id="UP001159405"/>
    </source>
</evidence>
<feature type="non-terminal residue" evidence="8">
    <location>
        <position position="1"/>
    </location>
</feature>
<evidence type="ECO:0000256" key="2">
    <source>
        <dbReference type="ARBA" id="ARBA00022729"/>
    </source>
</evidence>
<evidence type="ECO:0000256" key="5">
    <source>
        <dbReference type="PROSITE-ProRule" id="PRU00076"/>
    </source>
</evidence>
<dbReference type="InterPro" id="IPR000152">
    <property type="entry name" value="EGF-type_Asp/Asn_hydroxyl_site"/>
</dbReference>
<accession>A0ABN8QGJ9</accession>
<gene>
    <name evidence="8" type="ORF">PLOB_00006166</name>
</gene>
<dbReference type="InterPro" id="IPR049883">
    <property type="entry name" value="NOTCH1_EGF-like"/>
</dbReference>
<dbReference type="InterPro" id="IPR000742">
    <property type="entry name" value="EGF"/>
</dbReference>
<dbReference type="SMART" id="SM00179">
    <property type="entry name" value="EGF_CA"/>
    <property type="match status" value="2"/>
</dbReference>
<evidence type="ECO:0000256" key="4">
    <source>
        <dbReference type="ARBA" id="ARBA00023157"/>
    </source>
</evidence>
<feature type="domain" description="EGF-like" evidence="7">
    <location>
        <begin position="28"/>
        <end position="68"/>
    </location>
</feature>
<dbReference type="InterPro" id="IPR009030">
    <property type="entry name" value="Growth_fac_rcpt_cys_sf"/>
</dbReference>
<dbReference type="Pfam" id="PF07645">
    <property type="entry name" value="EGF_CA"/>
    <property type="match status" value="1"/>
</dbReference>
<sequence length="139" mass="14558">ENVTGSDDKGGLIVTTTEEPPTNVGARVEDKCSTGLHDCSPNGTCIPLDGSYDCVCNLGYEGDGRVCADINECDNGFNDCYFTASCTNVPGSYFCKCIEGYVGDGKHCEEGRIVTSPSERPKTTLPTPAAAIATPPIPP</sequence>
<dbReference type="InterPro" id="IPR024731">
    <property type="entry name" value="NELL2-like_EGF"/>
</dbReference>
<dbReference type="PROSITE" id="PS50026">
    <property type="entry name" value="EGF_3"/>
    <property type="match status" value="2"/>
</dbReference>
<feature type="compositionally biased region" description="Low complexity" evidence="6">
    <location>
        <begin position="123"/>
        <end position="139"/>
    </location>
</feature>
<dbReference type="Gene3D" id="2.10.25.10">
    <property type="entry name" value="Laminin"/>
    <property type="match status" value="2"/>
</dbReference>
<keyword evidence="1 5" id="KW-0245">EGF-like domain</keyword>
<comment type="caution">
    <text evidence="5">Lacks conserved residue(s) required for the propagation of feature annotation.</text>
</comment>
<keyword evidence="9" id="KW-1185">Reference proteome</keyword>